<evidence type="ECO:0000256" key="9">
    <source>
        <dbReference type="SAM" id="SignalP"/>
    </source>
</evidence>
<evidence type="ECO:0000256" key="8">
    <source>
        <dbReference type="PROSITE-ProRule" id="PRU00433"/>
    </source>
</evidence>
<comment type="similarity">
    <text evidence="2">Belongs to the bacterial PQQ dehydrogenase family.</text>
</comment>
<dbReference type="GO" id="GO:0046872">
    <property type="term" value="F:metal ion binding"/>
    <property type="evidence" value="ECO:0007669"/>
    <property type="project" value="UniProtKB-KW"/>
</dbReference>
<evidence type="ECO:0000256" key="3">
    <source>
        <dbReference type="ARBA" id="ARBA00022617"/>
    </source>
</evidence>
<dbReference type="InterPro" id="IPR009056">
    <property type="entry name" value="Cyt_c-like_dom"/>
</dbReference>
<protein>
    <submittedName>
        <fullName evidence="11">Pyrroloquinoline quinone-dependent dehydrogenase</fullName>
    </submittedName>
</protein>
<dbReference type="SUPFAM" id="SSF50998">
    <property type="entry name" value="Quinoprotein alcohol dehydrogenase-like"/>
    <property type="match status" value="1"/>
</dbReference>
<dbReference type="GO" id="GO:0020037">
    <property type="term" value="F:heme binding"/>
    <property type="evidence" value="ECO:0007669"/>
    <property type="project" value="InterPro"/>
</dbReference>
<feature type="signal peptide" evidence="9">
    <location>
        <begin position="1"/>
        <end position="25"/>
    </location>
</feature>
<comment type="caution">
    <text evidence="11">The sequence shown here is derived from an EMBL/GenBank/DDBJ whole genome shotgun (WGS) entry which is preliminary data.</text>
</comment>
<dbReference type="Gene3D" id="2.140.10.10">
    <property type="entry name" value="Quinoprotein alcohol dehydrogenase-like superfamily"/>
    <property type="match status" value="2"/>
</dbReference>
<dbReference type="InterPro" id="IPR011047">
    <property type="entry name" value="Quinoprotein_ADH-like_sf"/>
</dbReference>
<gene>
    <name evidence="11" type="ORF">ENO59_06165</name>
</gene>
<evidence type="ECO:0000256" key="7">
    <source>
        <dbReference type="ARBA" id="ARBA00023004"/>
    </source>
</evidence>
<reference evidence="11" key="1">
    <citation type="journal article" date="2020" name="mSystems">
        <title>Genome- and Community-Level Interaction Insights into Carbon Utilization and Element Cycling Functions of Hydrothermarchaeota in Hydrothermal Sediment.</title>
        <authorList>
            <person name="Zhou Z."/>
            <person name="Liu Y."/>
            <person name="Xu W."/>
            <person name="Pan J."/>
            <person name="Luo Z.H."/>
            <person name="Li M."/>
        </authorList>
    </citation>
    <scope>NUCLEOTIDE SEQUENCE [LARGE SCALE GENOMIC DNA]</scope>
    <source>
        <strain evidence="11">SpSt-143</strain>
    </source>
</reference>
<evidence type="ECO:0000313" key="11">
    <source>
        <dbReference type="EMBL" id="HER96087.1"/>
    </source>
</evidence>
<evidence type="ECO:0000256" key="1">
    <source>
        <dbReference type="ARBA" id="ARBA00001931"/>
    </source>
</evidence>
<dbReference type="PROSITE" id="PS51007">
    <property type="entry name" value="CYTC"/>
    <property type="match status" value="1"/>
</dbReference>
<dbReference type="InterPro" id="IPR002372">
    <property type="entry name" value="PQQ_rpt_dom"/>
</dbReference>
<feature type="chain" id="PRO_5030810336" evidence="9">
    <location>
        <begin position="26"/>
        <end position="710"/>
    </location>
</feature>
<evidence type="ECO:0000256" key="6">
    <source>
        <dbReference type="ARBA" id="ARBA00023002"/>
    </source>
</evidence>
<feature type="domain" description="Cytochrome c" evidence="10">
    <location>
        <begin position="476"/>
        <end position="554"/>
    </location>
</feature>
<comment type="cofactor">
    <cofactor evidence="1">
        <name>pyrroloquinoline quinone</name>
        <dbReference type="ChEBI" id="CHEBI:58442"/>
    </cofactor>
</comment>
<proteinExistence type="inferred from homology"/>
<organism evidence="11">
    <name type="scientific">Rhodothermus marinus</name>
    <name type="common">Rhodothermus obamensis</name>
    <dbReference type="NCBI Taxonomy" id="29549"/>
    <lineage>
        <taxon>Bacteria</taxon>
        <taxon>Pseudomonadati</taxon>
        <taxon>Rhodothermota</taxon>
        <taxon>Rhodothermia</taxon>
        <taxon>Rhodothermales</taxon>
        <taxon>Rhodothermaceae</taxon>
        <taxon>Rhodothermus</taxon>
    </lineage>
</organism>
<keyword evidence="6" id="KW-0560">Oxidoreductase</keyword>
<dbReference type="CDD" id="cd10280">
    <property type="entry name" value="PQQ_mGDH"/>
    <property type="match status" value="1"/>
</dbReference>
<dbReference type="SUPFAM" id="SSF46626">
    <property type="entry name" value="Cytochrome c"/>
    <property type="match status" value="1"/>
</dbReference>
<evidence type="ECO:0000259" key="10">
    <source>
        <dbReference type="PROSITE" id="PS51007"/>
    </source>
</evidence>
<sequence>MTWRLGAHCCWIVGALLLAGCQTHARRVPETGYRGWTAYGGSPDFLHYSALEQINRENVHRLRVAWVYETGDAFPGSEMQCNPIVIDGVLYATTPRLRVIALDAATGTLRWQFDPHNGQAPTGKLRNRGLAYWQDATGRDRRLFVVVQHWLYALDARSGRPIVSFGDSGRVDLRQGLGRDPQSLSITATSPGVVYRDLLILGSTVGEDLPAAPGDIRAFDVRTGALRWRFHTIPHPGEFGYESWPSDAWTYVGGANAWSGLSLDTTRGIVFAPTGSAAYDFYGGNRQGDNLFANTLLALDAATGRRLWHFQVVRHDVWDRDLPAPPTLVTVRRGRRLIDAVAQITKHGYVFVFERETGKPLFPIDEHPIPSSDVPGERLAATQPIPRKPPPFVRTHFHDSLLTRRTPEAYQAVRAQLQHLRYGHPFTPPSFEGTVVFPGLDGGGEWGGAAFDPETGYLYVNANEMAWIIRLVPRGEARWSGRNIYRQFCASCHREDFRGNPPEFPSLEQMQLAQRYTVASLAAFLRSGSGRMPGFAYLGQASLEAVAEFLLTGRDRALDAPPDSTLLARVPYKHDGYNKFLDPEGYPAITPPWGTLTAIDLDRGEIVWQVPLGEVPALAAQGLRHTGCENYGGPVVTAGGLVFIAATCDRKIRAFDKYTGQLLWEAVLPAAGYATPAVYELGGKPYVVIAAGGGKWGEPSGGSYVAFTLE</sequence>
<keyword evidence="5 9" id="KW-0732">Signal</keyword>
<evidence type="ECO:0000256" key="4">
    <source>
        <dbReference type="ARBA" id="ARBA00022723"/>
    </source>
</evidence>
<dbReference type="PANTHER" id="PTHR32303:SF4">
    <property type="entry name" value="QUINOPROTEIN GLUCOSE DEHYDROGENASE"/>
    <property type="match status" value="1"/>
</dbReference>
<dbReference type="GO" id="GO:0008876">
    <property type="term" value="F:quinoprotein glucose dehydrogenase activity"/>
    <property type="evidence" value="ECO:0007669"/>
    <property type="project" value="TreeGrafter"/>
</dbReference>
<dbReference type="GO" id="GO:0048038">
    <property type="term" value="F:quinone binding"/>
    <property type="evidence" value="ECO:0007669"/>
    <property type="project" value="InterPro"/>
</dbReference>
<dbReference type="InterPro" id="IPR017511">
    <property type="entry name" value="PQQ_mDH"/>
</dbReference>
<evidence type="ECO:0000256" key="5">
    <source>
        <dbReference type="ARBA" id="ARBA00022729"/>
    </source>
</evidence>
<dbReference type="Gene3D" id="1.10.760.10">
    <property type="entry name" value="Cytochrome c-like domain"/>
    <property type="match status" value="1"/>
</dbReference>
<keyword evidence="4 8" id="KW-0479">Metal-binding</keyword>
<dbReference type="SMART" id="SM00564">
    <property type="entry name" value="PQQ"/>
    <property type="match status" value="5"/>
</dbReference>
<evidence type="ECO:0000256" key="2">
    <source>
        <dbReference type="ARBA" id="ARBA00008156"/>
    </source>
</evidence>
<dbReference type="PROSITE" id="PS51257">
    <property type="entry name" value="PROKAR_LIPOPROTEIN"/>
    <property type="match status" value="1"/>
</dbReference>
<dbReference type="AlphaFoldDB" id="A0A7V2B0K5"/>
<dbReference type="Pfam" id="PF01011">
    <property type="entry name" value="PQQ"/>
    <property type="match status" value="2"/>
</dbReference>
<name>A0A7V2B0K5_RHOMR</name>
<dbReference type="GO" id="GO:0016020">
    <property type="term" value="C:membrane"/>
    <property type="evidence" value="ECO:0007669"/>
    <property type="project" value="InterPro"/>
</dbReference>
<dbReference type="GO" id="GO:0009055">
    <property type="term" value="F:electron transfer activity"/>
    <property type="evidence" value="ECO:0007669"/>
    <property type="project" value="InterPro"/>
</dbReference>
<dbReference type="InterPro" id="IPR036909">
    <property type="entry name" value="Cyt_c-like_dom_sf"/>
</dbReference>
<dbReference type="EMBL" id="DSGB01000005">
    <property type="protein sequence ID" value="HER96087.1"/>
    <property type="molecule type" value="Genomic_DNA"/>
</dbReference>
<keyword evidence="3 8" id="KW-0349">Heme</keyword>
<dbReference type="InterPro" id="IPR018391">
    <property type="entry name" value="PQQ_b-propeller_rpt"/>
</dbReference>
<accession>A0A7V2B0K5</accession>
<keyword evidence="7 8" id="KW-0408">Iron</keyword>
<dbReference type="PANTHER" id="PTHR32303">
    <property type="entry name" value="QUINOPROTEIN ALCOHOL DEHYDROGENASE (CYTOCHROME C)"/>
    <property type="match status" value="1"/>
</dbReference>